<evidence type="ECO:0000313" key="1">
    <source>
        <dbReference type="EMBL" id="GAN81671.1"/>
    </source>
</evidence>
<dbReference type="Gene3D" id="3.30.70.1520">
    <property type="entry name" value="Heterotetrameric sarcosine oxidase"/>
    <property type="match status" value="1"/>
</dbReference>
<keyword evidence="2" id="KW-1185">Reference proteome</keyword>
<proteinExistence type="predicted"/>
<dbReference type="EMBL" id="BANC01000108">
    <property type="protein sequence ID" value="GAN81671.1"/>
    <property type="molecule type" value="Genomic_DNA"/>
</dbReference>
<dbReference type="Gene3D" id="3.30.1360.120">
    <property type="entry name" value="Probable tRNA modification gtpase trme, domain 1"/>
    <property type="match status" value="1"/>
</dbReference>
<protein>
    <submittedName>
        <fullName evidence="1">Sarcosine oxidase gamma subunit</fullName>
    </submittedName>
</protein>
<dbReference type="Pfam" id="PF04268">
    <property type="entry name" value="SoxG"/>
    <property type="match status" value="1"/>
</dbReference>
<gene>
    <name evidence="1" type="ORF">Aam_110_006</name>
</gene>
<comment type="caution">
    <text evidence="1">The sequence shown here is derived from an EMBL/GenBank/DDBJ whole genome shotgun (WGS) entry which is preliminary data.</text>
</comment>
<dbReference type="AlphaFoldDB" id="A0A0D6PJU8"/>
<evidence type="ECO:0000313" key="2">
    <source>
        <dbReference type="Proteomes" id="UP000032668"/>
    </source>
</evidence>
<accession>A0A0D6PJU8</accession>
<dbReference type="SUPFAM" id="SSF103025">
    <property type="entry name" value="Folate-binding domain"/>
    <property type="match status" value="1"/>
</dbReference>
<name>A0A0D6PJU8_9PROT</name>
<dbReference type="Proteomes" id="UP000032668">
    <property type="component" value="Unassembled WGS sequence"/>
</dbReference>
<sequence length="188" mass="20164">MDNLAETTSLSRLFALSGQAGDRHCRPVTGGARFSLRVPQASLGAAGEALGLDLTGPINRAVSAGQRTALRLGPDEWLLLLAETDAATVAASLSQRLTDGLYSLADISHRQTGIALEGVAVTDILNGGCPLDFDPAAFPVGMATRTIFFKAEIVLWRQDLTRFHMEVWRSFAPYVWSLLANVGCEYAD</sequence>
<dbReference type="STRING" id="1120923.SAMN02746095_02413"/>
<dbReference type="OrthoDB" id="9814782at2"/>
<dbReference type="InterPro" id="IPR027266">
    <property type="entry name" value="TrmE/GcvT-like"/>
</dbReference>
<organism evidence="1 2">
    <name type="scientific">Acidocella aminolytica 101 = DSM 11237</name>
    <dbReference type="NCBI Taxonomy" id="1120923"/>
    <lineage>
        <taxon>Bacteria</taxon>
        <taxon>Pseudomonadati</taxon>
        <taxon>Pseudomonadota</taxon>
        <taxon>Alphaproteobacteria</taxon>
        <taxon>Acetobacterales</taxon>
        <taxon>Acidocellaceae</taxon>
        <taxon>Acidocella</taxon>
    </lineage>
</organism>
<dbReference type="InterPro" id="IPR007375">
    <property type="entry name" value="SoxG"/>
</dbReference>
<reference evidence="1 2" key="1">
    <citation type="submission" date="2012-11" db="EMBL/GenBank/DDBJ databases">
        <title>Whole genome sequence of Acidocella aminolytica 101 = DSM 11237.</title>
        <authorList>
            <person name="Azuma Y."/>
            <person name="Higashiura N."/>
            <person name="Hirakawa H."/>
            <person name="Matsushita K."/>
        </authorList>
    </citation>
    <scope>NUCLEOTIDE SEQUENCE [LARGE SCALE GENOMIC DNA]</scope>
    <source>
        <strain evidence="2">101 / DSM 11237</strain>
    </source>
</reference>
<dbReference type="RefSeq" id="WP_048880058.1">
    <property type="nucleotide sequence ID" value="NZ_BANC01000108.1"/>
</dbReference>